<evidence type="ECO:0008006" key="4">
    <source>
        <dbReference type="Google" id="ProtNLM"/>
    </source>
</evidence>
<dbReference type="RefSeq" id="WP_051714068.1">
    <property type="nucleotide sequence ID" value="NZ_JBEXYG010000004.1"/>
</dbReference>
<keyword evidence="1" id="KW-0472">Membrane</keyword>
<keyword evidence="1" id="KW-0812">Transmembrane</keyword>
<evidence type="ECO:0000313" key="3">
    <source>
        <dbReference type="Proteomes" id="UP001550628"/>
    </source>
</evidence>
<keyword evidence="3" id="KW-1185">Reference proteome</keyword>
<dbReference type="Proteomes" id="UP001550628">
    <property type="component" value="Unassembled WGS sequence"/>
</dbReference>
<evidence type="ECO:0000313" key="2">
    <source>
        <dbReference type="EMBL" id="MEU1950770.1"/>
    </source>
</evidence>
<feature type="transmembrane region" description="Helical" evidence="1">
    <location>
        <begin position="193"/>
        <end position="213"/>
    </location>
</feature>
<dbReference type="EMBL" id="JBEYBF010000001">
    <property type="protein sequence ID" value="MEU1950770.1"/>
    <property type="molecule type" value="Genomic_DNA"/>
</dbReference>
<sequence length="273" mass="29837">MGEISPFVASVSTRIARHAAAYTAELDAAAHPERMSLNTFAVHVEAVLDDYDPPSARRRHSDTLVFPHLYGAARDPRPDEEGWRVPSAVPAALMAAEVEFRGPLRLSARQNTLLAEEYEAIGAQLSAVGLATHAALAFRRAMALYRVNEDDEAEDRCGLHLARANTRGLPHGLRRWAGQGSYLLCGHGYRPSWLLGWVILQMLLFTGVALLVGGQAVDDTIYMGVTGFLNPPGPGDTQDLPGAVRTLFVVEAWTGAVSMSVFFALLVRKWFRM</sequence>
<organism evidence="2 3">
    <name type="scientific">Nocardia rhamnosiphila</name>
    <dbReference type="NCBI Taxonomy" id="426716"/>
    <lineage>
        <taxon>Bacteria</taxon>
        <taxon>Bacillati</taxon>
        <taxon>Actinomycetota</taxon>
        <taxon>Actinomycetes</taxon>
        <taxon>Mycobacteriales</taxon>
        <taxon>Nocardiaceae</taxon>
        <taxon>Nocardia</taxon>
    </lineage>
</organism>
<protein>
    <recommendedName>
        <fullName evidence="4">Two pore domain potassium channel family protein</fullName>
    </recommendedName>
</protein>
<keyword evidence="1" id="KW-1133">Transmembrane helix</keyword>
<feature type="transmembrane region" description="Helical" evidence="1">
    <location>
        <begin position="247"/>
        <end position="267"/>
    </location>
</feature>
<gene>
    <name evidence="2" type="ORF">ABZ510_02825</name>
</gene>
<dbReference type="GeneID" id="96242961"/>
<name>A0ABV2WIR1_9NOCA</name>
<accession>A0ABV2WIR1</accession>
<proteinExistence type="predicted"/>
<evidence type="ECO:0000256" key="1">
    <source>
        <dbReference type="SAM" id="Phobius"/>
    </source>
</evidence>
<reference evidence="2 3" key="1">
    <citation type="submission" date="2024-06" db="EMBL/GenBank/DDBJ databases">
        <title>The Natural Products Discovery Center: Release of the First 8490 Sequenced Strains for Exploring Actinobacteria Biosynthetic Diversity.</title>
        <authorList>
            <person name="Kalkreuter E."/>
            <person name="Kautsar S.A."/>
            <person name="Yang D."/>
            <person name="Bader C.D."/>
            <person name="Teijaro C.N."/>
            <person name="Fluegel L."/>
            <person name="Davis C.M."/>
            <person name="Simpson J.R."/>
            <person name="Lauterbach L."/>
            <person name="Steele A.D."/>
            <person name="Gui C."/>
            <person name="Meng S."/>
            <person name="Li G."/>
            <person name="Viehrig K."/>
            <person name="Ye F."/>
            <person name="Su P."/>
            <person name="Kiefer A.F."/>
            <person name="Nichols A."/>
            <person name="Cepeda A.J."/>
            <person name="Yan W."/>
            <person name="Fan B."/>
            <person name="Jiang Y."/>
            <person name="Adhikari A."/>
            <person name="Zheng C.-J."/>
            <person name="Schuster L."/>
            <person name="Cowan T.M."/>
            <person name="Smanski M.J."/>
            <person name="Chevrette M.G."/>
            <person name="De Carvalho L.P.S."/>
            <person name="Shen B."/>
        </authorList>
    </citation>
    <scope>NUCLEOTIDE SEQUENCE [LARGE SCALE GENOMIC DNA]</scope>
    <source>
        <strain evidence="2 3">NPDC019708</strain>
    </source>
</reference>
<comment type="caution">
    <text evidence="2">The sequence shown here is derived from an EMBL/GenBank/DDBJ whole genome shotgun (WGS) entry which is preliminary data.</text>
</comment>